<accession>A0A0M0JMW7</accession>
<evidence type="ECO:0000313" key="9">
    <source>
        <dbReference type="EMBL" id="KOO27840.1"/>
    </source>
</evidence>
<keyword evidence="9" id="KW-0482">Metalloprotease</keyword>
<comment type="cofactor">
    <cofactor evidence="1">
        <name>Zn(2+)</name>
        <dbReference type="ChEBI" id="CHEBI:29105"/>
    </cofactor>
</comment>
<keyword evidence="7" id="KW-0862">Zinc</keyword>
<evidence type="ECO:0000256" key="7">
    <source>
        <dbReference type="ARBA" id="ARBA00022833"/>
    </source>
</evidence>
<dbReference type="GO" id="GO:0006508">
    <property type="term" value="P:proteolysis"/>
    <property type="evidence" value="ECO:0007669"/>
    <property type="project" value="UniProtKB-KW"/>
</dbReference>
<dbReference type="HAMAP" id="MF_00009">
    <property type="entry name" value="Endoribonucl_YbeY"/>
    <property type="match status" value="1"/>
</dbReference>
<dbReference type="PROSITE" id="PS01306">
    <property type="entry name" value="UPF0054"/>
    <property type="match status" value="1"/>
</dbReference>
<dbReference type="Proteomes" id="UP000037460">
    <property type="component" value="Unassembled WGS sequence"/>
</dbReference>
<gene>
    <name evidence="9" type="ORF">Ctob_011874</name>
</gene>
<feature type="signal peptide" evidence="8">
    <location>
        <begin position="1"/>
        <end position="16"/>
    </location>
</feature>
<evidence type="ECO:0000256" key="2">
    <source>
        <dbReference type="ARBA" id="ARBA00010875"/>
    </source>
</evidence>
<comment type="caution">
    <text evidence="9">The sequence shown here is derived from an EMBL/GenBank/DDBJ whole genome shotgun (WGS) entry which is preliminary data.</text>
</comment>
<dbReference type="PANTHER" id="PTHR46986">
    <property type="entry name" value="ENDORIBONUCLEASE YBEY, CHLOROPLASTIC"/>
    <property type="match status" value="1"/>
</dbReference>
<evidence type="ECO:0000256" key="5">
    <source>
        <dbReference type="ARBA" id="ARBA00022759"/>
    </source>
</evidence>
<keyword evidence="3" id="KW-0540">Nuclease</keyword>
<keyword evidence="9" id="KW-0645">Protease</keyword>
<dbReference type="InterPro" id="IPR002036">
    <property type="entry name" value="YbeY"/>
</dbReference>
<dbReference type="GO" id="GO:0006364">
    <property type="term" value="P:rRNA processing"/>
    <property type="evidence" value="ECO:0007669"/>
    <property type="project" value="InterPro"/>
</dbReference>
<dbReference type="NCBIfam" id="TIGR00043">
    <property type="entry name" value="rRNA maturation RNase YbeY"/>
    <property type="match status" value="1"/>
</dbReference>
<dbReference type="InterPro" id="IPR020549">
    <property type="entry name" value="YbeY_CS"/>
</dbReference>
<name>A0A0M0JMW7_9EUKA</name>
<evidence type="ECO:0000256" key="8">
    <source>
        <dbReference type="SAM" id="SignalP"/>
    </source>
</evidence>
<sequence>MRTVLLLLAGLPKLHCFPGSKSLRNVGLRSDYYAGRRASSTQLLVNAQLLLVDESSGKDTEVPTLEFDQLPVPLDRVLLSEQGGAEGCGLSVAAEEDACALLAAAGLDDGEQLSLTLCDDPYIQQLNSEWRSVDEPTDVLSFPMDDDQLLGDLVISIDTARRQASERAHELRDELRILMVHGVLHLLGYDHEDGDVEHREMAEAERTLLTRLGWTGRGLIDASAEAEQA</sequence>
<evidence type="ECO:0000256" key="6">
    <source>
        <dbReference type="ARBA" id="ARBA00022801"/>
    </source>
</evidence>
<dbReference type="AlphaFoldDB" id="A0A0M0JMW7"/>
<comment type="similarity">
    <text evidence="2">Belongs to the endoribonuclease YbeY family.</text>
</comment>
<evidence type="ECO:0000256" key="1">
    <source>
        <dbReference type="ARBA" id="ARBA00001947"/>
    </source>
</evidence>
<dbReference type="GO" id="GO:0046872">
    <property type="term" value="F:metal ion binding"/>
    <property type="evidence" value="ECO:0007669"/>
    <property type="project" value="UniProtKB-KW"/>
</dbReference>
<keyword evidence="5" id="KW-0255">Endonuclease</keyword>
<keyword evidence="8" id="KW-0732">Signal</keyword>
<dbReference type="SUPFAM" id="SSF55486">
    <property type="entry name" value="Metalloproteases ('zincins'), catalytic domain"/>
    <property type="match status" value="1"/>
</dbReference>
<dbReference type="OrthoDB" id="27226at2759"/>
<proteinExistence type="inferred from homology"/>
<dbReference type="GO" id="GO:0004519">
    <property type="term" value="F:endonuclease activity"/>
    <property type="evidence" value="ECO:0007669"/>
    <property type="project" value="UniProtKB-KW"/>
</dbReference>
<keyword evidence="10" id="KW-1185">Reference proteome</keyword>
<evidence type="ECO:0000256" key="3">
    <source>
        <dbReference type="ARBA" id="ARBA00022722"/>
    </source>
</evidence>
<dbReference type="PANTHER" id="PTHR46986:SF1">
    <property type="entry name" value="ENDORIBONUCLEASE YBEY, CHLOROPLASTIC"/>
    <property type="match status" value="1"/>
</dbReference>
<dbReference type="InterPro" id="IPR023091">
    <property type="entry name" value="MetalPrtase_cat_dom_sf_prd"/>
</dbReference>
<reference evidence="10" key="1">
    <citation type="journal article" date="2015" name="PLoS Genet.">
        <title>Genome Sequence and Transcriptome Analyses of Chrysochromulina tobin: Metabolic Tools for Enhanced Algal Fitness in the Prominent Order Prymnesiales (Haptophyceae).</title>
        <authorList>
            <person name="Hovde B.T."/>
            <person name="Deodato C.R."/>
            <person name="Hunsperger H.M."/>
            <person name="Ryken S.A."/>
            <person name="Yost W."/>
            <person name="Jha R.K."/>
            <person name="Patterson J."/>
            <person name="Monnat R.J. Jr."/>
            <person name="Barlow S.B."/>
            <person name="Starkenburg S.R."/>
            <person name="Cattolico R.A."/>
        </authorList>
    </citation>
    <scope>NUCLEOTIDE SEQUENCE</scope>
    <source>
        <strain evidence="10">CCMP291</strain>
    </source>
</reference>
<dbReference type="Pfam" id="PF02130">
    <property type="entry name" value="YbeY"/>
    <property type="match status" value="1"/>
</dbReference>
<keyword evidence="4" id="KW-0479">Metal-binding</keyword>
<protein>
    <submittedName>
        <fullName evidence="9">Metalloprotease ybey</fullName>
    </submittedName>
</protein>
<keyword evidence="6" id="KW-0378">Hydrolase</keyword>
<dbReference type="Gene3D" id="3.40.390.30">
    <property type="entry name" value="Metalloproteases ('zincins'), catalytic domain"/>
    <property type="match status" value="1"/>
</dbReference>
<evidence type="ECO:0000313" key="10">
    <source>
        <dbReference type="Proteomes" id="UP000037460"/>
    </source>
</evidence>
<feature type="chain" id="PRO_5005601989" evidence="8">
    <location>
        <begin position="17"/>
        <end position="229"/>
    </location>
</feature>
<organism evidence="9 10">
    <name type="scientific">Chrysochromulina tobinii</name>
    <dbReference type="NCBI Taxonomy" id="1460289"/>
    <lineage>
        <taxon>Eukaryota</taxon>
        <taxon>Haptista</taxon>
        <taxon>Haptophyta</taxon>
        <taxon>Prymnesiophyceae</taxon>
        <taxon>Prymnesiales</taxon>
        <taxon>Chrysochromulinaceae</taxon>
        <taxon>Chrysochromulina</taxon>
    </lineage>
</organism>
<dbReference type="GO" id="GO:0004222">
    <property type="term" value="F:metalloendopeptidase activity"/>
    <property type="evidence" value="ECO:0007669"/>
    <property type="project" value="InterPro"/>
</dbReference>
<dbReference type="EMBL" id="JWZX01002657">
    <property type="protein sequence ID" value="KOO27840.1"/>
    <property type="molecule type" value="Genomic_DNA"/>
</dbReference>
<evidence type="ECO:0000256" key="4">
    <source>
        <dbReference type="ARBA" id="ARBA00022723"/>
    </source>
</evidence>